<proteinExistence type="predicted"/>
<protein>
    <submittedName>
        <fullName evidence="1">Uncharacterized protein</fullName>
    </submittedName>
</protein>
<evidence type="ECO:0000313" key="2">
    <source>
        <dbReference type="Proteomes" id="UP000187203"/>
    </source>
</evidence>
<evidence type="ECO:0000313" key="1">
    <source>
        <dbReference type="EMBL" id="OMP09466.1"/>
    </source>
</evidence>
<name>A0A1R3KQV5_9ROSI</name>
<accession>A0A1R3KQV5</accession>
<sequence length="206" mass="23555">MVLYSFTLSVLSDQHNAGASYRGNAGLLFFYIVISCHINQPIIEDTYMIISLFLQFTSKNLLSDQMIGVDDVIERQFQITYTPPTLPPVSWLRQNPSLMTLDADILMIVEKHNEDGARGVRHLDFPVAFAQLNEQHNPHLAVFTETRVGGSEGSHQRLSMNFQESLFQDLTGFFGGMRLFWNTNLFTSQLMYQTDKSLLVELRLRT</sequence>
<gene>
    <name evidence="1" type="ORF">COLO4_05443</name>
</gene>
<dbReference type="Proteomes" id="UP000187203">
    <property type="component" value="Unassembled WGS sequence"/>
</dbReference>
<organism evidence="1 2">
    <name type="scientific">Corchorus olitorius</name>
    <dbReference type="NCBI Taxonomy" id="93759"/>
    <lineage>
        <taxon>Eukaryota</taxon>
        <taxon>Viridiplantae</taxon>
        <taxon>Streptophyta</taxon>
        <taxon>Embryophyta</taxon>
        <taxon>Tracheophyta</taxon>
        <taxon>Spermatophyta</taxon>
        <taxon>Magnoliopsida</taxon>
        <taxon>eudicotyledons</taxon>
        <taxon>Gunneridae</taxon>
        <taxon>Pentapetalae</taxon>
        <taxon>rosids</taxon>
        <taxon>malvids</taxon>
        <taxon>Malvales</taxon>
        <taxon>Malvaceae</taxon>
        <taxon>Grewioideae</taxon>
        <taxon>Apeibeae</taxon>
        <taxon>Corchorus</taxon>
    </lineage>
</organism>
<dbReference type="AlphaFoldDB" id="A0A1R3KQV5"/>
<keyword evidence="2" id="KW-1185">Reference proteome</keyword>
<reference evidence="2" key="1">
    <citation type="submission" date="2013-09" db="EMBL/GenBank/DDBJ databases">
        <title>Corchorus olitorius genome sequencing.</title>
        <authorList>
            <person name="Alam M."/>
            <person name="Haque M.S."/>
            <person name="Islam M.S."/>
            <person name="Emdad E.M."/>
            <person name="Islam M.M."/>
            <person name="Ahmed B."/>
            <person name="Halim A."/>
            <person name="Hossen Q.M.M."/>
            <person name="Hossain M.Z."/>
            <person name="Ahmed R."/>
            <person name="Khan M.M."/>
            <person name="Islam R."/>
            <person name="Rashid M.M."/>
            <person name="Khan S.A."/>
            <person name="Rahman M.S."/>
            <person name="Alam M."/>
            <person name="Yahiya A.S."/>
            <person name="Khan M.S."/>
            <person name="Azam M.S."/>
            <person name="Haque T."/>
            <person name="Lashkar M.Z.H."/>
            <person name="Akhand A.I."/>
            <person name="Morshed G."/>
            <person name="Roy S."/>
            <person name="Uddin K.S."/>
            <person name="Rabeya T."/>
            <person name="Hossain A.S."/>
            <person name="Chowdhury A."/>
            <person name="Snigdha A.R."/>
            <person name="Mortoza M.S."/>
            <person name="Matin S.A."/>
            <person name="Hoque S.M.E."/>
            <person name="Islam M.K."/>
            <person name="Roy D.K."/>
            <person name="Haider R."/>
            <person name="Moosa M.M."/>
            <person name="Elias S.M."/>
            <person name="Hasan A.M."/>
            <person name="Jahan S."/>
            <person name="Shafiuddin M."/>
            <person name="Mahmood N."/>
            <person name="Shommy N.S."/>
        </authorList>
    </citation>
    <scope>NUCLEOTIDE SEQUENCE [LARGE SCALE GENOMIC DNA]</scope>
    <source>
        <strain evidence="2">cv. O-4</strain>
    </source>
</reference>
<dbReference type="EMBL" id="AWUE01012351">
    <property type="protein sequence ID" value="OMP09466.1"/>
    <property type="molecule type" value="Genomic_DNA"/>
</dbReference>
<comment type="caution">
    <text evidence="1">The sequence shown here is derived from an EMBL/GenBank/DDBJ whole genome shotgun (WGS) entry which is preliminary data.</text>
</comment>